<dbReference type="InterPro" id="IPR000160">
    <property type="entry name" value="GGDEF_dom"/>
</dbReference>
<dbReference type="PROSITE" id="PS50887">
    <property type="entry name" value="GGDEF"/>
    <property type="match status" value="1"/>
</dbReference>
<evidence type="ECO:0000313" key="5">
    <source>
        <dbReference type="EMBL" id="MBO1926570.1"/>
    </source>
</evidence>
<dbReference type="EMBL" id="JAGETV010000003">
    <property type="protein sequence ID" value="MBO1926570.1"/>
    <property type="molecule type" value="Genomic_DNA"/>
</dbReference>
<protein>
    <submittedName>
        <fullName evidence="5">EAL domain-containing protein</fullName>
    </submittedName>
</protein>
<feature type="domain" description="GGDEF" evidence="4">
    <location>
        <begin position="377"/>
        <end position="510"/>
    </location>
</feature>
<accession>A0ABS3Q2L3</accession>
<dbReference type="SMART" id="SM00304">
    <property type="entry name" value="HAMP"/>
    <property type="match status" value="1"/>
</dbReference>
<dbReference type="InterPro" id="IPR029787">
    <property type="entry name" value="Nucleotide_cyclase"/>
</dbReference>
<organism evidence="5 6">
    <name type="scientific">Thiomicrorhabdus marina</name>
    <dbReference type="NCBI Taxonomy" id="2818442"/>
    <lineage>
        <taxon>Bacteria</taxon>
        <taxon>Pseudomonadati</taxon>
        <taxon>Pseudomonadota</taxon>
        <taxon>Gammaproteobacteria</taxon>
        <taxon>Thiotrichales</taxon>
        <taxon>Piscirickettsiaceae</taxon>
        <taxon>Thiomicrorhabdus</taxon>
    </lineage>
</organism>
<name>A0ABS3Q2L3_9GAMM</name>
<dbReference type="RefSeq" id="WP_208147840.1">
    <property type="nucleotide sequence ID" value="NZ_JAGETV010000003.1"/>
</dbReference>
<dbReference type="SUPFAM" id="SSF141868">
    <property type="entry name" value="EAL domain-like"/>
    <property type="match status" value="1"/>
</dbReference>
<dbReference type="Gene3D" id="6.10.340.10">
    <property type="match status" value="1"/>
</dbReference>
<dbReference type="SMART" id="SM00052">
    <property type="entry name" value="EAL"/>
    <property type="match status" value="1"/>
</dbReference>
<keyword evidence="1" id="KW-1133">Transmembrane helix</keyword>
<comment type="caution">
    <text evidence="5">The sequence shown here is derived from an EMBL/GenBank/DDBJ whole genome shotgun (WGS) entry which is preliminary data.</text>
</comment>
<dbReference type="Gene3D" id="3.20.20.450">
    <property type="entry name" value="EAL domain"/>
    <property type="match status" value="1"/>
</dbReference>
<evidence type="ECO:0000259" key="4">
    <source>
        <dbReference type="PROSITE" id="PS50887"/>
    </source>
</evidence>
<dbReference type="InterPro" id="IPR052155">
    <property type="entry name" value="Biofilm_reg_signaling"/>
</dbReference>
<dbReference type="Pfam" id="PF13188">
    <property type="entry name" value="PAS_8"/>
    <property type="match status" value="1"/>
</dbReference>
<dbReference type="InterPro" id="IPR043128">
    <property type="entry name" value="Rev_trsase/Diguanyl_cyclase"/>
</dbReference>
<proteinExistence type="predicted"/>
<dbReference type="InterPro" id="IPR035919">
    <property type="entry name" value="EAL_sf"/>
</dbReference>
<dbReference type="Proteomes" id="UP000664835">
    <property type="component" value="Unassembled WGS sequence"/>
</dbReference>
<gene>
    <name evidence="5" type="ORF">J3998_03190</name>
</gene>
<dbReference type="CDD" id="cd01949">
    <property type="entry name" value="GGDEF"/>
    <property type="match status" value="1"/>
</dbReference>
<evidence type="ECO:0000256" key="1">
    <source>
        <dbReference type="SAM" id="Phobius"/>
    </source>
</evidence>
<feature type="domain" description="EAL" evidence="2">
    <location>
        <begin position="521"/>
        <end position="772"/>
    </location>
</feature>
<dbReference type="InterPro" id="IPR000014">
    <property type="entry name" value="PAS"/>
</dbReference>
<keyword evidence="1" id="KW-0472">Membrane</keyword>
<dbReference type="NCBIfam" id="TIGR00254">
    <property type="entry name" value="GGDEF"/>
    <property type="match status" value="1"/>
</dbReference>
<dbReference type="Pfam" id="PF00990">
    <property type="entry name" value="GGDEF"/>
    <property type="match status" value="1"/>
</dbReference>
<dbReference type="PANTHER" id="PTHR44757:SF2">
    <property type="entry name" value="BIOFILM ARCHITECTURE MAINTENANCE PROTEIN MBAA"/>
    <property type="match status" value="1"/>
</dbReference>
<dbReference type="Gene3D" id="3.30.70.270">
    <property type="match status" value="1"/>
</dbReference>
<dbReference type="InterPro" id="IPR003660">
    <property type="entry name" value="HAMP_dom"/>
</dbReference>
<evidence type="ECO:0000259" key="3">
    <source>
        <dbReference type="PROSITE" id="PS50885"/>
    </source>
</evidence>
<feature type="domain" description="HAMP" evidence="3">
    <location>
        <begin position="168"/>
        <end position="220"/>
    </location>
</feature>
<evidence type="ECO:0000313" key="6">
    <source>
        <dbReference type="Proteomes" id="UP000664835"/>
    </source>
</evidence>
<dbReference type="CDD" id="cd06225">
    <property type="entry name" value="HAMP"/>
    <property type="match status" value="1"/>
</dbReference>
<dbReference type="PANTHER" id="PTHR44757">
    <property type="entry name" value="DIGUANYLATE CYCLASE DGCP"/>
    <property type="match status" value="1"/>
</dbReference>
<dbReference type="SUPFAM" id="SSF55073">
    <property type="entry name" value="Nucleotide cyclase"/>
    <property type="match status" value="1"/>
</dbReference>
<dbReference type="Pfam" id="PF00563">
    <property type="entry name" value="EAL"/>
    <property type="match status" value="1"/>
</dbReference>
<reference evidence="5 6" key="1">
    <citation type="submission" date="2021-03" db="EMBL/GenBank/DDBJ databases">
        <title>Thiomicrorhabdus sp.nov.,novel sulfur-oxidizing bacteria isolated from coastal sediment.</title>
        <authorList>
            <person name="Liu X."/>
        </authorList>
    </citation>
    <scope>NUCLEOTIDE SEQUENCE [LARGE SCALE GENOMIC DNA]</scope>
    <source>
        <strain evidence="5 6">6S2-11</strain>
    </source>
</reference>
<dbReference type="PROSITE" id="PS50883">
    <property type="entry name" value="EAL"/>
    <property type="match status" value="1"/>
</dbReference>
<dbReference type="SMART" id="SM00267">
    <property type="entry name" value="GGDEF"/>
    <property type="match status" value="1"/>
</dbReference>
<keyword evidence="1" id="KW-0812">Transmembrane</keyword>
<dbReference type="PROSITE" id="PS50885">
    <property type="entry name" value="HAMP"/>
    <property type="match status" value="1"/>
</dbReference>
<feature type="transmembrane region" description="Helical" evidence="1">
    <location>
        <begin position="12"/>
        <end position="30"/>
    </location>
</feature>
<sequence>MKWLSSLSNQINVAIGSSLAFLLFLLILNINDSISNFSDQERNNIQQQFAEFLNISLAPLVFTQDYANLTSQLEQIADNHPELQHIEVRDAAQNIVGQQDPVKIKTTDENTFSEHVLLKIGDEVVGSIQYQLSFNQYALLKKSLREEMIVLTTLAIFLTILLTSLLMGFLTKGLLKLNTASQKMLRGDYLTPVPKLGDNEIGDLGQSFEALRQSIQHRTNLIELEQNRLHSLLDTMNVGILFETSDRKIEYHNQKFFEIWELGTSISIRNQSLITILKRSPVHIVEQTELNWNQLGEERSECILSDGRVILQSHMLVRETLAGNGHLWVFEDISQQKKMEQDLIQMANYDPLTGLNNRHGFERQLVSMASYAKRRNQFLALLFFDLDEFKLINDNFGHAQGDLVLIAVAKTMRKLTRQEEWLFRLGGDEFALLSIVDEQSEAEHLAQRVINALASTHHDFGSQQIRLTTSIGISFYPHPSSDPSMLPSHADIAMYHAKAKGKNTYTIYNPQDTKLDQEMARLTWTEAIENALSNEHFDLHFQGIYDCKNLQIHHLEVLIRLQDINEDKLIYPSEFIPIAEKNGQIIQIDRYVIQRSIFMLAKNPKMPNIAINLSGRSFDDTELPHYIKATIEKYKVAPKRILFELTETETVADIQDAIAFINALHDIGCAVCLDDFGTGFASFAYLKHLKVDALKIDGTFIQNLDNSRENRLFVKSMVMVAKGLGKQTIAEFIENEATLRACIELGIDMGQGYYLDKPQLHHPALSGAKIPPLENKEA</sequence>
<feature type="transmembrane region" description="Helical" evidence="1">
    <location>
        <begin position="149"/>
        <end position="170"/>
    </location>
</feature>
<dbReference type="InterPro" id="IPR001633">
    <property type="entry name" value="EAL_dom"/>
</dbReference>
<dbReference type="Pfam" id="PF00672">
    <property type="entry name" value="HAMP"/>
    <property type="match status" value="1"/>
</dbReference>
<keyword evidence="6" id="KW-1185">Reference proteome</keyword>
<dbReference type="CDD" id="cd01948">
    <property type="entry name" value="EAL"/>
    <property type="match status" value="1"/>
</dbReference>
<evidence type="ECO:0000259" key="2">
    <source>
        <dbReference type="PROSITE" id="PS50883"/>
    </source>
</evidence>